<gene>
    <name evidence="1" type="ORF">MTBPR1_90114</name>
</gene>
<sequence>MTIIKAENLETAKEKFAELQQFRELMNDRTTAAIAPSRLYAYVAGRKDDELAQALKTQLGLRRAYRDLLKRMSYFHMPQALAASTDDYPTRHCEGCVIRLQASRAQSDQLYLIIELSDQRGNMPQSLSVFGSDEACETLDLPPARNGVIQTIIDKNSPLARLLGDPKTEIFLR</sequence>
<protein>
    <submittedName>
        <fullName evidence="1">Uncharacterized protein</fullName>
    </submittedName>
</protein>
<reference evidence="1 2" key="1">
    <citation type="submission" date="2016-07" db="EMBL/GenBank/DDBJ databases">
        <authorList>
            <person name="Lefevre C.T."/>
        </authorList>
    </citation>
    <scope>NUCLEOTIDE SEQUENCE [LARGE SCALE GENOMIC DNA]</scope>
    <source>
        <strain evidence="1">PR1</strain>
    </source>
</reference>
<name>A0A1C3RLU6_9PROT</name>
<dbReference type="EMBL" id="FLYE01000048">
    <property type="protein sequence ID" value="SCA58267.1"/>
    <property type="molecule type" value="Genomic_DNA"/>
</dbReference>
<organism evidence="1 2">
    <name type="scientific">Candidatus Terasakiella magnetica</name>
    <dbReference type="NCBI Taxonomy" id="1867952"/>
    <lineage>
        <taxon>Bacteria</taxon>
        <taxon>Pseudomonadati</taxon>
        <taxon>Pseudomonadota</taxon>
        <taxon>Alphaproteobacteria</taxon>
        <taxon>Rhodospirillales</taxon>
        <taxon>Terasakiellaceae</taxon>
        <taxon>Terasakiella</taxon>
    </lineage>
</organism>
<evidence type="ECO:0000313" key="1">
    <source>
        <dbReference type="EMBL" id="SCA58267.1"/>
    </source>
</evidence>
<evidence type="ECO:0000313" key="2">
    <source>
        <dbReference type="Proteomes" id="UP000231658"/>
    </source>
</evidence>
<dbReference type="RefSeq" id="WP_069190266.1">
    <property type="nucleotide sequence ID" value="NZ_FLYE01000048.1"/>
</dbReference>
<dbReference type="OrthoDB" id="8445685at2"/>
<keyword evidence="2" id="KW-1185">Reference proteome</keyword>
<accession>A0A1C3RLU6</accession>
<dbReference type="AlphaFoldDB" id="A0A1C3RLU6"/>
<dbReference type="Proteomes" id="UP000231658">
    <property type="component" value="Unassembled WGS sequence"/>
</dbReference>
<proteinExistence type="predicted"/>
<dbReference type="STRING" id="1867952.MTBPR1_90114"/>